<feature type="DNA-binding region" description="OmpR/PhoB-type" evidence="13">
    <location>
        <begin position="125"/>
        <end position="222"/>
    </location>
</feature>
<dbReference type="SMART" id="SM00448">
    <property type="entry name" value="REC"/>
    <property type="match status" value="1"/>
</dbReference>
<comment type="function">
    <text evidence="9">May play the central regulatory role in sporulation. It may be an element of the effector pathway responsible for the activation of sporulation genes in response to nutritional stress. Spo0A may act in concert with spo0H (a sigma factor) to control the expression of some genes that are critical to the sporulation process.</text>
</comment>
<dbReference type="InterPro" id="IPR001789">
    <property type="entry name" value="Sig_transdc_resp-reg_receiver"/>
</dbReference>
<reference evidence="16" key="2">
    <citation type="submission" date="2021-04" db="EMBL/GenBank/DDBJ databases">
        <authorList>
            <person name="Gilroy R."/>
        </authorList>
    </citation>
    <scope>NUCLEOTIDE SEQUENCE</scope>
    <source>
        <strain evidence="16">CHK179-28034</strain>
    </source>
</reference>
<evidence type="ECO:0000259" key="15">
    <source>
        <dbReference type="PROSITE" id="PS51755"/>
    </source>
</evidence>
<dbReference type="InterPro" id="IPR001867">
    <property type="entry name" value="OmpR/PhoB-type_DNA-bd"/>
</dbReference>
<evidence type="ECO:0000256" key="2">
    <source>
        <dbReference type="ARBA" id="ARBA00018672"/>
    </source>
</evidence>
<dbReference type="SMART" id="SM00862">
    <property type="entry name" value="Trans_reg_C"/>
    <property type="match status" value="1"/>
</dbReference>
<evidence type="ECO:0000256" key="12">
    <source>
        <dbReference type="PROSITE-ProRule" id="PRU00169"/>
    </source>
</evidence>
<dbReference type="InterPro" id="IPR036388">
    <property type="entry name" value="WH-like_DNA-bd_sf"/>
</dbReference>
<evidence type="ECO:0000313" key="16">
    <source>
        <dbReference type="EMBL" id="HIZ38665.1"/>
    </source>
</evidence>
<evidence type="ECO:0000256" key="9">
    <source>
        <dbReference type="ARBA" id="ARBA00024867"/>
    </source>
</evidence>
<reference evidence="16" key="1">
    <citation type="journal article" date="2021" name="PeerJ">
        <title>Extensive microbial diversity within the chicken gut microbiome revealed by metagenomics and culture.</title>
        <authorList>
            <person name="Gilroy R."/>
            <person name="Ravi A."/>
            <person name="Getino M."/>
            <person name="Pursley I."/>
            <person name="Horton D.L."/>
            <person name="Alikhan N.F."/>
            <person name="Baker D."/>
            <person name="Gharbi K."/>
            <person name="Hall N."/>
            <person name="Watson M."/>
            <person name="Adriaenssens E.M."/>
            <person name="Foster-Nyarko E."/>
            <person name="Jarju S."/>
            <person name="Secka A."/>
            <person name="Antonio M."/>
            <person name="Oren A."/>
            <person name="Chaudhuri R.R."/>
            <person name="La Ragione R."/>
            <person name="Hildebrand F."/>
            <person name="Pallen M.J."/>
        </authorList>
    </citation>
    <scope>NUCLEOTIDE SEQUENCE</scope>
    <source>
        <strain evidence="16">CHK179-28034</strain>
    </source>
</reference>
<comment type="caution">
    <text evidence="16">The sequence shown here is derived from an EMBL/GenBank/DDBJ whole genome shotgun (WGS) entry which is preliminary data.</text>
</comment>
<evidence type="ECO:0000256" key="11">
    <source>
        <dbReference type="ARBA" id="ARBA00039976"/>
    </source>
</evidence>
<dbReference type="GO" id="GO:0032993">
    <property type="term" value="C:protein-DNA complex"/>
    <property type="evidence" value="ECO:0007669"/>
    <property type="project" value="TreeGrafter"/>
</dbReference>
<keyword evidence="8" id="KW-0804">Transcription</keyword>
<comment type="function">
    <text evidence="10">Member of the two-component regulatory system HssS/HssR involved in intracellular heme homeostasis and tempering of staphylococcal virulence. Phosphorylated HssR binds to a direct repeat sequence within hrtAB promoter and activates the expression of hrtAB, an efflux pump, in response to extracellular heme, hemin, hemoglobin or blood.</text>
</comment>
<evidence type="ECO:0000256" key="3">
    <source>
        <dbReference type="ARBA" id="ARBA00022490"/>
    </source>
</evidence>
<dbReference type="Gene3D" id="3.40.50.2300">
    <property type="match status" value="1"/>
</dbReference>
<keyword evidence="3" id="KW-0963">Cytoplasm</keyword>
<feature type="domain" description="Response regulatory" evidence="14">
    <location>
        <begin position="3"/>
        <end position="117"/>
    </location>
</feature>
<evidence type="ECO:0000256" key="1">
    <source>
        <dbReference type="ARBA" id="ARBA00004496"/>
    </source>
</evidence>
<dbReference type="GO" id="GO:0000976">
    <property type="term" value="F:transcription cis-regulatory region binding"/>
    <property type="evidence" value="ECO:0007669"/>
    <property type="project" value="TreeGrafter"/>
</dbReference>
<evidence type="ECO:0000313" key="17">
    <source>
        <dbReference type="Proteomes" id="UP000824049"/>
    </source>
</evidence>
<evidence type="ECO:0000256" key="8">
    <source>
        <dbReference type="ARBA" id="ARBA00023163"/>
    </source>
</evidence>
<keyword evidence="6 13" id="KW-0238">DNA-binding</keyword>
<dbReference type="EMBL" id="DXBR01000022">
    <property type="protein sequence ID" value="HIZ38665.1"/>
    <property type="molecule type" value="Genomic_DNA"/>
</dbReference>
<dbReference type="AlphaFoldDB" id="A0A9D2EJR4"/>
<dbReference type="GO" id="GO:0000156">
    <property type="term" value="F:phosphorelay response regulator activity"/>
    <property type="evidence" value="ECO:0007669"/>
    <property type="project" value="TreeGrafter"/>
</dbReference>
<comment type="subcellular location">
    <subcellularLocation>
        <location evidence="1">Cytoplasm</location>
    </subcellularLocation>
</comment>
<accession>A0A9D2EJR4</accession>
<dbReference type="GO" id="GO:0005829">
    <property type="term" value="C:cytosol"/>
    <property type="evidence" value="ECO:0007669"/>
    <property type="project" value="TreeGrafter"/>
</dbReference>
<dbReference type="Pfam" id="PF00072">
    <property type="entry name" value="Response_reg"/>
    <property type="match status" value="1"/>
</dbReference>
<protein>
    <recommendedName>
        <fullName evidence="11">Heme response regulator HssR</fullName>
    </recommendedName>
    <alternativeName>
        <fullName evidence="2">Stage 0 sporulation protein A homolog</fullName>
    </alternativeName>
</protein>
<evidence type="ECO:0000256" key="6">
    <source>
        <dbReference type="ARBA" id="ARBA00023125"/>
    </source>
</evidence>
<dbReference type="GO" id="GO:0006355">
    <property type="term" value="P:regulation of DNA-templated transcription"/>
    <property type="evidence" value="ECO:0007669"/>
    <property type="project" value="InterPro"/>
</dbReference>
<evidence type="ECO:0000256" key="5">
    <source>
        <dbReference type="ARBA" id="ARBA00023026"/>
    </source>
</evidence>
<sequence length="227" mass="26264">MFKILVVEDDNSLKRLFCKTLEKNNFHTFPAGNASEALNILDNETIDLIITDIMMPGMDGFSFIRQLRDANIDLPVLIITAKSDILDKQVGFQSGADDYMVKPIDIHEMVLRVNALLRRVKSVSERRLTFGGTCMEYDTWTVTDNTGTKMLPQKEFQLLYKMLSYPGQIFTRQQLLDDIWGMNNYEDSHTLDVHISRLRERFKDNVDFKIVTIRGLGYRVVKNDEVE</sequence>
<dbReference type="PROSITE" id="PS51755">
    <property type="entry name" value="OMPR_PHOB"/>
    <property type="match status" value="1"/>
</dbReference>
<dbReference type="Gene3D" id="1.10.10.10">
    <property type="entry name" value="Winged helix-like DNA-binding domain superfamily/Winged helix DNA-binding domain"/>
    <property type="match status" value="1"/>
</dbReference>
<dbReference type="InterPro" id="IPR039420">
    <property type="entry name" value="WalR-like"/>
</dbReference>
<dbReference type="PROSITE" id="PS50110">
    <property type="entry name" value="RESPONSE_REGULATORY"/>
    <property type="match status" value="1"/>
</dbReference>
<dbReference type="CDD" id="cd00383">
    <property type="entry name" value="trans_reg_C"/>
    <property type="match status" value="1"/>
</dbReference>
<feature type="domain" description="OmpR/PhoB-type" evidence="15">
    <location>
        <begin position="125"/>
        <end position="222"/>
    </location>
</feature>
<dbReference type="Proteomes" id="UP000824049">
    <property type="component" value="Unassembled WGS sequence"/>
</dbReference>
<keyword evidence="4" id="KW-0805">Transcription regulation</keyword>
<dbReference type="SUPFAM" id="SSF52172">
    <property type="entry name" value="CheY-like"/>
    <property type="match status" value="1"/>
</dbReference>
<keyword evidence="12" id="KW-0597">Phosphoprotein</keyword>
<dbReference type="Pfam" id="PF00486">
    <property type="entry name" value="Trans_reg_C"/>
    <property type="match status" value="1"/>
</dbReference>
<keyword evidence="7" id="KW-0010">Activator</keyword>
<gene>
    <name evidence="16" type="ORF">H9968_01890</name>
</gene>
<evidence type="ECO:0000256" key="13">
    <source>
        <dbReference type="PROSITE-ProRule" id="PRU01091"/>
    </source>
</evidence>
<name>A0A9D2EJR4_9FIRM</name>
<evidence type="ECO:0000256" key="4">
    <source>
        <dbReference type="ARBA" id="ARBA00023015"/>
    </source>
</evidence>
<feature type="modified residue" description="4-aspartylphosphate" evidence="12">
    <location>
        <position position="52"/>
    </location>
</feature>
<evidence type="ECO:0000256" key="7">
    <source>
        <dbReference type="ARBA" id="ARBA00023159"/>
    </source>
</evidence>
<keyword evidence="5" id="KW-0843">Virulence</keyword>
<dbReference type="PANTHER" id="PTHR48111:SF49">
    <property type="entry name" value="HEME RESPONSE REGULATOR HSSR"/>
    <property type="match status" value="1"/>
</dbReference>
<dbReference type="InterPro" id="IPR011006">
    <property type="entry name" value="CheY-like_superfamily"/>
</dbReference>
<proteinExistence type="predicted"/>
<evidence type="ECO:0000259" key="14">
    <source>
        <dbReference type="PROSITE" id="PS50110"/>
    </source>
</evidence>
<organism evidence="16 17">
    <name type="scientific">Candidatus Anaerobutyricum stercoris</name>
    <dbReference type="NCBI Taxonomy" id="2838457"/>
    <lineage>
        <taxon>Bacteria</taxon>
        <taxon>Bacillati</taxon>
        <taxon>Bacillota</taxon>
        <taxon>Clostridia</taxon>
        <taxon>Lachnospirales</taxon>
        <taxon>Lachnospiraceae</taxon>
        <taxon>Anaerobutyricum</taxon>
    </lineage>
</organism>
<evidence type="ECO:0000256" key="10">
    <source>
        <dbReference type="ARBA" id="ARBA00037471"/>
    </source>
</evidence>
<dbReference type="PANTHER" id="PTHR48111">
    <property type="entry name" value="REGULATOR OF RPOS"/>
    <property type="match status" value="1"/>
</dbReference>